<dbReference type="Proteomes" id="UP001286313">
    <property type="component" value="Unassembled WGS sequence"/>
</dbReference>
<sequence length="92" mass="10380">MGGDERQCPADLVYLLALGRAASNAGNAAEERNESSQQIEVSYLHCTVEYYTQPSNSWKNRGVHLSEIVIVWRHYPLLDAFPTQSGNHQYRA</sequence>
<reference evidence="1" key="1">
    <citation type="submission" date="2023-10" db="EMBL/GenBank/DDBJ databases">
        <title>Genome assemblies of two species of porcelain crab, Petrolisthes cinctipes and Petrolisthes manimaculis (Anomura: Porcellanidae).</title>
        <authorList>
            <person name="Angst P."/>
        </authorList>
    </citation>
    <scope>NUCLEOTIDE SEQUENCE</scope>
    <source>
        <strain evidence="1">PB745_01</strain>
        <tissue evidence="1">Gill</tissue>
    </source>
</reference>
<gene>
    <name evidence="1" type="ORF">Pcinc_003121</name>
</gene>
<name>A0AAE1GP51_PETCI</name>
<keyword evidence="2" id="KW-1185">Reference proteome</keyword>
<accession>A0AAE1GP51</accession>
<comment type="caution">
    <text evidence="1">The sequence shown here is derived from an EMBL/GenBank/DDBJ whole genome shotgun (WGS) entry which is preliminary data.</text>
</comment>
<organism evidence="1 2">
    <name type="scientific">Petrolisthes cinctipes</name>
    <name type="common">Flat porcelain crab</name>
    <dbReference type="NCBI Taxonomy" id="88211"/>
    <lineage>
        <taxon>Eukaryota</taxon>
        <taxon>Metazoa</taxon>
        <taxon>Ecdysozoa</taxon>
        <taxon>Arthropoda</taxon>
        <taxon>Crustacea</taxon>
        <taxon>Multicrustacea</taxon>
        <taxon>Malacostraca</taxon>
        <taxon>Eumalacostraca</taxon>
        <taxon>Eucarida</taxon>
        <taxon>Decapoda</taxon>
        <taxon>Pleocyemata</taxon>
        <taxon>Anomura</taxon>
        <taxon>Galatheoidea</taxon>
        <taxon>Porcellanidae</taxon>
        <taxon>Petrolisthes</taxon>
    </lineage>
</organism>
<dbReference type="EMBL" id="JAWQEG010000234">
    <property type="protein sequence ID" value="KAK3893043.1"/>
    <property type="molecule type" value="Genomic_DNA"/>
</dbReference>
<evidence type="ECO:0000313" key="1">
    <source>
        <dbReference type="EMBL" id="KAK3893043.1"/>
    </source>
</evidence>
<evidence type="ECO:0000313" key="2">
    <source>
        <dbReference type="Proteomes" id="UP001286313"/>
    </source>
</evidence>
<dbReference type="AlphaFoldDB" id="A0AAE1GP51"/>
<protein>
    <submittedName>
        <fullName evidence="1">Uncharacterized protein</fullName>
    </submittedName>
</protein>
<proteinExistence type="predicted"/>